<gene>
    <name evidence="1" type="ORF">EV182_000430</name>
</gene>
<proteinExistence type="predicted"/>
<comment type="caution">
    <text evidence="1">The sequence shown here is derived from an EMBL/GenBank/DDBJ whole genome shotgun (WGS) entry which is preliminary data.</text>
</comment>
<dbReference type="Proteomes" id="UP001145114">
    <property type="component" value="Unassembled WGS sequence"/>
</dbReference>
<accession>A0ACC1HII9</accession>
<keyword evidence="2" id="KW-1185">Reference proteome</keyword>
<evidence type="ECO:0000313" key="2">
    <source>
        <dbReference type="Proteomes" id="UP001145114"/>
    </source>
</evidence>
<dbReference type="EMBL" id="JAMZIH010005160">
    <property type="protein sequence ID" value="KAJ1675855.1"/>
    <property type="molecule type" value="Genomic_DNA"/>
</dbReference>
<sequence>MPPPGASHPAMKLDLARASVIFFCYKNSDGALTKGIRLPLLLAIILLSAAVCAAYVPPPPPPPLHAGFLAVFGDSYSDVGNCRDFTSGKASYWKGRFTNGPNWTDYLSSRFQLPVFNFAVGGALINNSLVPQPPANQASSSSSSQSSGGQFSSSPASMGMMPCISSQISAFTNNPLYTEHVPTTTAIIEVGGNDFFWLLGNNQTGPVGQDVQDHFVDSATATLISGAQKLVNSGIRRVVVWNLGNIGGSFMASSLDDSVAANITSRFNQLLASRFDEFRRANNGRLDLATIFDSLAFSSIVKSPKVVSAVGVTHTSGFCVSDSGFFSYSSAKVCSDPSTYFYYDWAHFTTKIHALYGFTIANILTNPTFRVSEDALLDIARQYSVANLTAQNNPFIDAWGNVNPQISWL</sequence>
<name>A0ACC1HII9_9FUNG</name>
<protein>
    <submittedName>
        <fullName evidence="1">Uncharacterized protein</fullName>
    </submittedName>
</protein>
<evidence type="ECO:0000313" key="1">
    <source>
        <dbReference type="EMBL" id="KAJ1675855.1"/>
    </source>
</evidence>
<reference evidence="1" key="1">
    <citation type="submission" date="2022-06" db="EMBL/GenBank/DDBJ databases">
        <title>Phylogenomic reconstructions and comparative analyses of Kickxellomycotina fungi.</title>
        <authorList>
            <person name="Reynolds N.K."/>
            <person name="Stajich J.E."/>
            <person name="Barry K."/>
            <person name="Grigoriev I.V."/>
            <person name="Crous P."/>
            <person name="Smith M.E."/>
        </authorList>
    </citation>
    <scope>NUCLEOTIDE SEQUENCE</scope>
    <source>
        <strain evidence="1">RSA 2271</strain>
    </source>
</reference>
<organism evidence="1 2">
    <name type="scientific">Spiromyces aspiralis</name>
    <dbReference type="NCBI Taxonomy" id="68401"/>
    <lineage>
        <taxon>Eukaryota</taxon>
        <taxon>Fungi</taxon>
        <taxon>Fungi incertae sedis</taxon>
        <taxon>Zoopagomycota</taxon>
        <taxon>Kickxellomycotina</taxon>
        <taxon>Kickxellomycetes</taxon>
        <taxon>Kickxellales</taxon>
        <taxon>Kickxellaceae</taxon>
        <taxon>Spiromyces</taxon>
    </lineage>
</organism>